<protein>
    <recommendedName>
        <fullName evidence="1">NTP pyrophosphohydrolase MazG-like domain-containing protein</fullName>
    </recommendedName>
</protein>
<dbReference type="EMBL" id="MN740791">
    <property type="protein sequence ID" value="QHU11855.1"/>
    <property type="molecule type" value="Genomic_DNA"/>
</dbReference>
<reference evidence="2" key="1">
    <citation type="journal article" date="2020" name="Nature">
        <title>Giant virus diversity and host interactions through global metagenomics.</title>
        <authorList>
            <person name="Schulz F."/>
            <person name="Roux S."/>
            <person name="Paez-Espino D."/>
            <person name="Jungbluth S."/>
            <person name="Walsh D.A."/>
            <person name="Denef V.J."/>
            <person name="McMahon K.D."/>
            <person name="Konstantinidis K.T."/>
            <person name="Eloe-Fadrosh E.A."/>
            <person name="Kyrpides N.C."/>
            <person name="Woyke T."/>
        </authorList>
    </citation>
    <scope>NUCLEOTIDE SEQUENCE</scope>
    <source>
        <strain evidence="2">GVMAG-S-1101169-75</strain>
    </source>
</reference>
<feature type="domain" description="NTP pyrophosphohydrolase MazG-like" evidence="1">
    <location>
        <begin position="62"/>
        <end position="130"/>
    </location>
</feature>
<name>A0A6C0K1C6_9ZZZZ</name>
<proteinExistence type="predicted"/>
<dbReference type="AlphaFoldDB" id="A0A6C0K1C6"/>
<dbReference type="CDD" id="cd11541">
    <property type="entry name" value="NTP-PPase_u4"/>
    <property type="match status" value="1"/>
</dbReference>
<dbReference type="InterPro" id="IPR004518">
    <property type="entry name" value="MazG-like_dom"/>
</dbReference>
<evidence type="ECO:0000313" key="2">
    <source>
        <dbReference type="EMBL" id="QHU11855.1"/>
    </source>
</evidence>
<dbReference type="PIRSF" id="PIRSF006639">
    <property type="entry name" value="UCP006639_pph"/>
    <property type="match status" value="1"/>
</dbReference>
<organism evidence="2">
    <name type="scientific">viral metagenome</name>
    <dbReference type="NCBI Taxonomy" id="1070528"/>
    <lineage>
        <taxon>unclassified sequences</taxon>
        <taxon>metagenomes</taxon>
        <taxon>organismal metagenomes</taxon>
    </lineage>
</organism>
<evidence type="ECO:0000259" key="1">
    <source>
        <dbReference type="Pfam" id="PF03819"/>
    </source>
</evidence>
<dbReference type="Gene3D" id="1.10.287.1080">
    <property type="entry name" value="MazG-like"/>
    <property type="match status" value="1"/>
</dbReference>
<accession>A0A6C0K1C6</accession>
<sequence length="146" mass="16748">MTTTPSSSMETMPLRLQDYQEFVQQVTSKESNSMEAFLNRIRSLDDQDQAQIPLLMTSAIGLSSETGEFNEIVKKILFQGKPLTDDNVFHMKRELGDILWYWINACRALKLDPNDVVRENMEKLKARYPGLAFNADRSENRKAGDL</sequence>
<dbReference type="Pfam" id="PF03819">
    <property type="entry name" value="MazG"/>
    <property type="match status" value="1"/>
</dbReference>
<dbReference type="InterPro" id="IPR011379">
    <property type="entry name" value="MazG-related_GP37"/>
</dbReference>
<dbReference type="SUPFAM" id="SSF101386">
    <property type="entry name" value="all-alpha NTP pyrophosphatases"/>
    <property type="match status" value="1"/>
</dbReference>